<name>A0A2M7PS66_9BACT</name>
<evidence type="ECO:0000313" key="3">
    <source>
        <dbReference type="Proteomes" id="UP000230646"/>
    </source>
</evidence>
<comment type="caution">
    <text evidence="2">The sequence shown here is derived from an EMBL/GenBank/DDBJ whole genome shotgun (WGS) entry which is preliminary data.</text>
</comment>
<dbReference type="PANTHER" id="PTHR43679">
    <property type="entry name" value="OCTANOYLTRANSFERASE LIPM-RELATED"/>
    <property type="match status" value="1"/>
</dbReference>
<dbReference type="Gene3D" id="3.30.930.10">
    <property type="entry name" value="Bira Bifunctional Protein, Domain 2"/>
    <property type="match status" value="1"/>
</dbReference>
<feature type="domain" description="BPL/LPL catalytic" evidence="1">
    <location>
        <begin position="23"/>
        <end position="102"/>
    </location>
</feature>
<dbReference type="PANTHER" id="PTHR43679:SF2">
    <property type="entry name" value="OCTANOYL-[GCVH]:PROTEIN N-OCTANOYLTRANSFERASE"/>
    <property type="match status" value="1"/>
</dbReference>
<keyword evidence="2" id="KW-0436">Ligase</keyword>
<sequence length="102" mass="11788">MYLFNLDKLPGQQSMLFFHLLARMGIEALVLVSPKIPLASIGYFQNAEEEADLQFCKKANIPVMRREVGGGSTYLDENQIFHQVIIRRDHPLFSRKISENYE</sequence>
<dbReference type="AlphaFoldDB" id="A0A2M7PS66"/>
<gene>
    <name evidence="2" type="ORF">COZ07_02075</name>
</gene>
<dbReference type="PROSITE" id="PS51733">
    <property type="entry name" value="BPL_LPL_CATALYTIC"/>
    <property type="match status" value="1"/>
</dbReference>
<dbReference type="Proteomes" id="UP000230646">
    <property type="component" value="Unassembled WGS sequence"/>
</dbReference>
<evidence type="ECO:0000313" key="2">
    <source>
        <dbReference type="EMBL" id="PIY33459.1"/>
    </source>
</evidence>
<accession>A0A2M7PS66</accession>
<dbReference type="EMBL" id="PFKO01000077">
    <property type="protein sequence ID" value="PIY33459.1"/>
    <property type="molecule type" value="Genomic_DNA"/>
</dbReference>
<feature type="non-terminal residue" evidence="2">
    <location>
        <position position="102"/>
    </location>
</feature>
<dbReference type="InterPro" id="IPR050664">
    <property type="entry name" value="Octanoyltrans_LipM/LipL"/>
</dbReference>
<proteinExistence type="predicted"/>
<dbReference type="GO" id="GO:0016874">
    <property type="term" value="F:ligase activity"/>
    <property type="evidence" value="ECO:0007669"/>
    <property type="project" value="UniProtKB-KW"/>
</dbReference>
<reference evidence="2 3" key="1">
    <citation type="submission" date="2017-09" db="EMBL/GenBank/DDBJ databases">
        <title>Depth-based differentiation of microbial function through sediment-hosted aquifers and enrichment of novel symbionts in the deep terrestrial subsurface.</title>
        <authorList>
            <person name="Probst A.J."/>
            <person name="Ladd B."/>
            <person name="Jarett J.K."/>
            <person name="Geller-Mcgrath D.E."/>
            <person name="Sieber C.M."/>
            <person name="Emerson J.B."/>
            <person name="Anantharaman K."/>
            <person name="Thomas B.C."/>
            <person name="Malmstrom R."/>
            <person name="Stieglmeier M."/>
            <person name="Klingl A."/>
            <person name="Woyke T."/>
            <person name="Ryan C.M."/>
            <person name="Banfield J.F."/>
        </authorList>
    </citation>
    <scope>NUCLEOTIDE SEQUENCE [LARGE SCALE GENOMIC DNA]</scope>
    <source>
        <strain evidence="2">CG_4_10_14_3_um_filter_34_13</strain>
    </source>
</reference>
<dbReference type="SUPFAM" id="SSF55681">
    <property type="entry name" value="Class II aaRS and biotin synthetases"/>
    <property type="match status" value="1"/>
</dbReference>
<dbReference type="InterPro" id="IPR045864">
    <property type="entry name" value="aa-tRNA-synth_II/BPL/LPL"/>
</dbReference>
<dbReference type="Pfam" id="PF21948">
    <property type="entry name" value="LplA-B_cat"/>
    <property type="match status" value="1"/>
</dbReference>
<organism evidence="2 3">
    <name type="scientific">Candidatus Infernicultor aquiphilus</name>
    <dbReference type="NCBI Taxonomy" id="1805029"/>
    <lineage>
        <taxon>Bacteria</taxon>
        <taxon>Pseudomonadati</taxon>
        <taxon>Atribacterota</taxon>
        <taxon>Candidatus Phoenicimicrobiia</taxon>
        <taxon>Candidatus Pheonicimicrobiales</taxon>
        <taxon>Candidatus Phoenicimicrobiaceae</taxon>
        <taxon>Candidatus Infernicultor</taxon>
    </lineage>
</organism>
<dbReference type="InterPro" id="IPR004143">
    <property type="entry name" value="BPL_LPL_catalytic"/>
</dbReference>
<evidence type="ECO:0000259" key="1">
    <source>
        <dbReference type="PROSITE" id="PS51733"/>
    </source>
</evidence>
<protein>
    <submittedName>
        <fullName evidence="2">Biotin--protein ligase</fullName>
    </submittedName>
</protein>
<dbReference type="RefSeq" id="WP_406606946.1">
    <property type="nucleotide sequence ID" value="NZ_PFKO01000077.1"/>
</dbReference>